<feature type="domain" description="Enoyl reductase (ER)" evidence="2">
    <location>
        <begin position="22"/>
        <end position="359"/>
    </location>
</feature>
<dbReference type="PANTHER" id="PTHR11695">
    <property type="entry name" value="ALCOHOL DEHYDROGENASE RELATED"/>
    <property type="match status" value="1"/>
</dbReference>
<gene>
    <name evidence="3" type="ORF">LTR84_012539</name>
</gene>
<dbReference type="PANTHER" id="PTHR11695:SF294">
    <property type="entry name" value="RETICULON-4-INTERACTING PROTEIN 1, MITOCHONDRIAL"/>
    <property type="match status" value="1"/>
</dbReference>
<dbReference type="GO" id="GO:0016491">
    <property type="term" value="F:oxidoreductase activity"/>
    <property type="evidence" value="ECO:0007669"/>
    <property type="project" value="UniProtKB-KW"/>
</dbReference>
<dbReference type="CDD" id="cd08267">
    <property type="entry name" value="MDR1"/>
    <property type="match status" value="1"/>
</dbReference>
<dbReference type="InterPro" id="IPR013154">
    <property type="entry name" value="ADH-like_N"/>
</dbReference>
<proteinExistence type="predicted"/>
<dbReference type="GeneID" id="89980682"/>
<evidence type="ECO:0000313" key="3">
    <source>
        <dbReference type="EMBL" id="KAK5055989.1"/>
    </source>
</evidence>
<evidence type="ECO:0000259" key="2">
    <source>
        <dbReference type="SMART" id="SM00829"/>
    </source>
</evidence>
<protein>
    <recommendedName>
        <fullName evidence="2">Enoyl reductase (ER) domain-containing protein</fullName>
    </recommendedName>
</protein>
<dbReference type="InterPro" id="IPR002364">
    <property type="entry name" value="Quin_OxRdtase/zeta-crystal_CS"/>
</dbReference>
<dbReference type="InterPro" id="IPR020843">
    <property type="entry name" value="ER"/>
</dbReference>
<dbReference type="SUPFAM" id="SSF50129">
    <property type="entry name" value="GroES-like"/>
    <property type="match status" value="1"/>
</dbReference>
<dbReference type="PROSITE" id="PS01162">
    <property type="entry name" value="QOR_ZETA_CRYSTAL"/>
    <property type="match status" value="1"/>
</dbReference>
<dbReference type="Pfam" id="PF13602">
    <property type="entry name" value="ADH_zinc_N_2"/>
    <property type="match status" value="1"/>
</dbReference>
<dbReference type="GO" id="GO:0005739">
    <property type="term" value="C:mitochondrion"/>
    <property type="evidence" value="ECO:0007669"/>
    <property type="project" value="TreeGrafter"/>
</dbReference>
<reference evidence="3 4" key="1">
    <citation type="submission" date="2023-08" db="EMBL/GenBank/DDBJ databases">
        <title>Black Yeasts Isolated from many extreme environments.</title>
        <authorList>
            <person name="Coleine C."/>
            <person name="Stajich J.E."/>
            <person name="Selbmann L."/>
        </authorList>
    </citation>
    <scope>NUCLEOTIDE SEQUENCE [LARGE SCALE GENOMIC DNA]</scope>
    <source>
        <strain evidence="3 4">CCFEE 5792</strain>
    </source>
</reference>
<dbReference type="InterPro" id="IPR036291">
    <property type="entry name" value="NAD(P)-bd_dom_sf"/>
</dbReference>
<dbReference type="AlphaFoldDB" id="A0AAV9NGJ4"/>
<keyword evidence="1" id="KW-0560">Oxidoreductase</keyword>
<name>A0AAV9NGJ4_9EURO</name>
<dbReference type="InterPro" id="IPR011032">
    <property type="entry name" value="GroES-like_sf"/>
</dbReference>
<dbReference type="RefSeq" id="XP_064707959.1">
    <property type="nucleotide sequence ID" value="XM_064856059.1"/>
</dbReference>
<organism evidence="3 4">
    <name type="scientific">Exophiala bonariae</name>
    <dbReference type="NCBI Taxonomy" id="1690606"/>
    <lineage>
        <taxon>Eukaryota</taxon>
        <taxon>Fungi</taxon>
        <taxon>Dikarya</taxon>
        <taxon>Ascomycota</taxon>
        <taxon>Pezizomycotina</taxon>
        <taxon>Eurotiomycetes</taxon>
        <taxon>Chaetothyriomycetidae</taxon>
        <taxon>Chaetothyriales</taxon>
        <taxon>Herpotrichiellaceae</taxon>
        <taxon>Exophiala</taxon>
    </lineage>
</organism>
<dbReference type="Proteomes" id="UP001358417">
    <property type="component" value="Unassembled WGS sequence"/>
</dbReference>
<dbReference type="SMART" id="SM00829">
    <property type="entry name" value="PKS_ER"/>
    <property type="match status" value="1"/>
</dbReference>
<evidence type="ECO:0000313" key="4">
    <source>
        <dbReference type="Proteomes" id="UP001358417"/>
    </source>
</evidence>
<sequence>MGTGDKKVTMRAWAYTSRGAPGAVLKLRTDLPRPTPAELHADEVIVKVSYVALDQGQSVIIRVFPHFNSKPWYPGLDFSGIVEAVGSNVTHVQPGDPVFGSPDPKVLLKWGHKYNGMLVEHAFLPAAQVVRKPPNISLASASTLATNGCTAFQFIDLVNMKQGDRVLITGASGGLGTLMVQVVRSVVGKEGTIIGTCSAPNEELVKKLGADEVIDYRAHPVLNEYLTSKYSTNPFDSIIDIAGADDQLYDKSPAYLKPDGAYLIGGKMSITHGSGGFLQILSWALRFYSKAFLPRFLGGTPRKGFFHSANVIPEDIVRTAALVEAGQLTGTIDTEYAMEDALKAFEGTARGRARGKFIVNVQNHSD</sequence>
<keyword evidence="4" id="KW-1185">Reference proteome</keyword>
<dbReference type="SUPFAM" id="SSF51735">
    <property type="entry name" value="NAD(P)-binding Rossmann-fold domains"/>
    <property type="match status" value="1"/>
</dbReference>
<evidence type="ECO:0000256" key="1">
    <source>
        <dbReference type="ARBA" id="ARBA00023002"/>
    </source>
</evidence>
<comment type="caution">
    <text evidence="3">The sequence shown here is derived from an EMBL/GenBank/DDBJ whole genome shotgun (WGS) entry which is preliminary data.</text>
</comment>
<dbReference type="Gene3D" id="3.90.180.10">
    <property type="entry name" value="Medium-chain alcohol dehydrogenases, catalytic domain"/>
    <property type="match status" value="1"/>
</dbReference>
<dbReference type="InterPro" id="IPR050700">
    <property type="entry name" value="YIM1/Zinc_Alcohol_DH_Fams"/>
</dbReference>
<dbReference type="Gene3D" id="3.40.50.720">
    <property type="entry name" value="NAD(P)-binding Rossmann-like Domain"/>
    <property type="match status" value="1"/>
</dbReference>
<dbReference type="EMBL" id="JAVRRD010000008">
    <property type="protein sequence ID" value="KAK5055989.1"/>
    <property type="molecule type" value="Genomic_DNA"/>
</dbReference>
<dbReference type="Pfam" id="PF08240">
    <property type="entry name" value="ADH_N"/>
    <property type="match status" value="1"/>
</dbReference>
<accession>A0AAV9NGJ4</accession>
<dbReference type="GO" id="GO:0008270">
    <property type="term" value="F:zinc ion binding"/>
    <property type="evidence" value="ECO:0007669"/>
    <property type="project" value="InterPro"/>
</dbReference>